<dbReference type="InterPro" id="IPR003356">
    <property type="entry name" value="DNA_methylase_A-5"/>
</dbReference>
<accession>A0ABY5JKG0</accession>
<dbReference type="SUPFAM" id="SSF53335">
    <property type="entry name" value="S-adenosyl-L-methionine-dependent methyltransferases"/>
    <property type="match status" value="1"/>
</dbReference>
<gene>
    <name evidence="9" type="ORF">J0J69_03885</name>
</gene>
<keyword evidence="10" id="KW-1185">Reference proteome</keyword>
<dbReference type="GO" id="GO:0008168">
    <property type="term" value="F:methyltransferase activity"/>
    <property type="evidence" value="ECO:0007669"/>
    <property type="project" value="UniProtKB-KW"/>
</dbReference>
<sequence>MKNIQNYAYKFSDLLRGSFDSSSAGQLIRTFTFLHQLERELLEENEVFTSQLQGCFDLKEATCKDEMIQSLKSFIDQNAELNWLQDSFSDIDRLDNDKLFKQVIDFLNSVSFEQSSIEVFQKCSFYLSLQDRFSFETPASLALLSKELLTNTSFETLYDPAIGSGSLAYEVSQGHQDVLIYGQEINRQALNQCRMLLTLTGRIHELAYLKEGHTLIDPKHVEGTTLQKFDCIVCQPPFGLKDWGMEQVMDDARFHRGVPPRSSADFAFITQVVESLNETGKAVMIVPSGVLFRESREGDIRKQLIEENLVETVISLPGNMLYGTALPVNIVIFDKQKKTNDIFFMNATSFVEKNRTLNTLLEQSIKEIGQLYHTREERQEVSKLVSLEQVQENRYNLMVERYVTPKVKQEKFDVEALKAEHEKLNKQLMIIQHQLQEILG</sequence>
<dbReference type="Gene3D" id="3.40.50.150">
    <property type="entry name" value="Vaccinia Virus protein VP39"/>
    <property type="match status" value="1"/>
</dbReference>
<dbReference type="PRINTS" id="PR00507">
    <property type="entry name" value="N12N6MTFRASE"/>
</dbReference>
<evidence type="ECO:0000256" key="6">
    <source>
        <dbReference type="ARBA" id="ARBA00047942"/>
    </source>
</evidence>
<dbReference type="EMBL" id="CP071249">
    <property type="protein sequence ID" value="UUF06729.1"/>
    <property type="molecule type" value="Genomic_DNA"/>
</dbReference>
<name>A0ABY5JKG0_9FIRM</name>
<evidence type="ECO:0000256" key="7">
    <source>
        <dbReference type="SAM" id="Coils"/>
    </source>
</evidence>
<dbReference type="RefSeq" id="WP_212725658.1">
    <property type="nucleotide sequence ID" value="NZ_CP071249.1"/>
</dbReference>
<dbReference type="InterPro" id="IPR051537">
    <property type="entry name" value="DNA_Adenine_Mtase"/>
</dbReference>
<protein>
    <recommendedName>
        <fullName evidence="1">site-specific DNA-methyltransferase (adenine-specific)</fullName>
        <ecNumber evidence="1">2.1.1.72</ecNumber>
    </recommendedName>
</protein>
<comment type="catalytic activity">
    <reaction evidence="6">
        <text>a 2'-deoxyadenosine in DNA + S-adenosyl-L-methionine = an N(6)-methyl-2'-deoxyadenosine in DNA + S-adenosyl-L-homocysteine + H(+)</text>
        <dbReference type="Rhea" id="RHEA:15197"/>
        <dbReference type="Rhea" id="RHEA-COMP:12418"/>
        <dbReference type="Rhea" id="RHEA-COMP:12419"/>
        <dbReference type="ChEBI" id="CHEBI:15378"/>
        <dbReference type="ChEBI" id="CHEBI:57856"/>
        <dbReference type="ChEBI" id="CHEBI:59789"/>
        <dbReference type="ChEBI" id="CHEBI:90615"/>
        <dbReference type="ChEBI" id="CHEBI:90616"/>
        <dbReference type="EC" id="2.1.1.72"/>
    </reaction>
</comment>
<organism evidence="9 10">
    <name type="scientific">Turicibacter bilis</name>
    <dbReference type="NCBI Taxonomy" id="2735723"/>
    <lineage>
        <taxon>Bacteria</taxon>
        <taxon>Bacillati</taxon>
        <taxon>Bacillota</taxon>
        <taxon>Erysipelotrichia</taxon>
        <taxon>Erysipelotrichales</taxon>
        <taxon>Turicibacteraceae</taxon>
        <taxon>Turicibacter</taxon>
    </lineage>
</organism>
<feature type="domain" description="DNA methylase adenine-specific" evidence="8">
    <location>
        <begin position="135"/>
        <end position="410"/>
    </location>
</feature>
<keyword evidence="2 9" id="KW-0489">Methyltransferase</keyword>
<evidence type="ECO:0000313" key="10">
    <source>
        <dbReference type="Proteomes" id="UP001058016"/>
    </source>
</evidence>
<evidence type="ECO:0000256" key="3">
    <source>
        <dbReference type="ARBA" id="ARBA00022679"/>
    </source>
</evidence>
<proteinExistence type="predicted"/>
<keyword evidence="7" id="KW-0175">Coiled coil</keyword>
<evidence type="ECO:0000313" key="9">
    <source>
        <dbReference type="EMBL" id="UUF06729.1"/>
    </source>
</evidence>
<dbReference type="EC" id="2.1.1.72" evidence="1"/>
<dbReference type="PANTHER" id="PTHR42933">
    <property type="entry name" value="SLR6095 PROTEIN"/>
    <property type="match status" value="1"/>
</dbReference>
<reference evidence="9 10" key="1">
    <citation type="submission" date="2021-03" db="EMBL/GenBank/DDBJ databases">
        <title>Comparative Genomics and Metabolomics in the genus Turicibacter.</title>
        <authorList>
            <person name="Maki J."/>
            <person name="Looft T."/>
        </authorList>
    </citation>
    <scope>NUCLEOTIDE SEQUENCE [LARGE SCALE GENOMIC DNA]</scope>
    <source>
        <strain evidence="9 10">MMM721</strain>
    </source>
</reference>
<feature type="coiled-coil region" evidence="7">
    <location>
        <begin position="407"/>
        <end position="434"/>
    </location>
</feature>
<dbReference type="Proteomes" id="UP001058016">
    <property type="component" value="Chromosome"/>
</dbReference>
<evidence type="ECO:0000256" key="5">
    <source>
        <dbReference type="ARBA" id="ARBA00022747"/>
    </source>
</evidence>
<dbReference type="InterPro" id="IPR029063">
    <property type="entry name" value="SAM-dependent_MTases_sf"/>
</dbReference>
<dbReference type="GO" id="GO:0032259">
    <property type="term" value="P:methylation"/>
    <property type="evidence" value="ECO:0007669"/>
    <property type="project" value="UniProtKB-KW"/>
</dbReference>
<evidence type="ECO:0000256" key="1">
    <source>
        <dbReference type="ARBA" id="ARBA00011900"/>
    </source>
</evidence>
<evidence type="ECO:0000256" key="2">
    <source>
        <dbReference type="ARBA" id="ARBA00022603"/>
    </source>
</evidence>
<dbReference type="PANTHER" id="PTHR42933:SF1">
    <property type="entry name" value="SITE-SPECIFIC DNA-METHYLTRANSFERASE (ADENINE-SPECIFIC)"/>
    <property type="match status" value="1"/>
</dbReference>
<evidence type="ECO:0000256" key="4">
    <source>
        <dbReference type="ARBA" id="ARBA00022691"/>
    </source>
</evidence>
<keyword evidence="5" id="KW-0680">Restriction system</keyword>
<evidence type="ECO:0000259" key="8">
    <source>
        <dbReference type="Pfam" id="PF02384"/>
    </source>
</evidence>
<keyword evidence="4" id="KW-0949">S-adenosyl-L-methionine</keyword>
<keyword evidence="3" id="KW-0808">Transferase</keyword>
<dbReference type="Pfam" id="PF02384">
    <property type="entry name" value="N6_Mtase"/>
    <property type="match status" value="1"/>
</dbReference>